<gene>
    <name evidence="12" type="ORF">P0Y53_25570</name>
</gene>
<keyword evidence="3 10" id="KW-0285">Flavoprotein</keyword>
<keyword evidence="7 10" id="KW-0460">Magnesium</keyword>
<evidence type="ECO:0000256" key="2">
    <source>
        <dbReference type="ARBA" id="ARBA00016337"/>
    </source>
</evidence>
<dbReference type="InterPro" id="IPR003374">
    <property type="entry name" value="ApbE-like_sf"/>
</dbReference>
<evidence type="ECO:0000256" key="1">
    <source>
        <dbReference type="ARBA" id="ARBA00011955"/>
    </source>
</evidence>
<proteinExistence type="inferred from homology"/>
<dbReference type="InterPro" id="IPR024932">
    <property type="entry name" value="ApbE"/>
</dbReference>
<keyword evidence="6 10" id="KW-0274">FAD</keyword>
<evidence type="ECO:0000256" key="4">
    <source>
        <dbReference type="ARBA" id="ARBA00022679"/>
    </source>
</evidence>
<dbReference type="Proteomes" id="UP001220610">
    <property type="component" value="Chromosome"/>
</dbReference>
<feature type="binding site" evidence="11">
    <location>
        <position position="284"/>
    </location>
    <ligand>
        <name>Mg(2+)</name>
        <dbReference type="ChEBI" id="CHEBI:18420"/>
    </ligand>
</feature>
<reference evidence="12" key="1">
    <citation type="submission" date="2023-03" db="EMBL/GenBank/DDBJ databases">
        <title>Andean soil-derived lignocellulolytic bacterial consortium as a source of novel taxa and putative plastic-active enzymes.</title>
        <authorList>
            <person name="Diaz-Garcia L."/>
            <person name="Chuvochina M."/>
            <person name="Feuerriegel G."/>
            <person name="Bunk B."/>
            <person name="Sproer C."/>
            <person name="Streit W.R."/>
            <person name="Rodriguez L.M."/>
            <person name="Overmann J."/>
            <person name="Jimenez D.J."/>
        </authorList>
    </citation>
    <scope>NUCLEOTIDE SEQUENCE</scope>
    <source>
        <strain evidence="12">MAG 7</strain>
    </source>
</reference>
<dbReference type="PIRSF" id="PIRSF006268">
    <property type="entry name" value="ApbE"/>
    <property type="match status" value="1"/>
</dbReference>
<evidence type="ECO:0000313" key="12">
    <source>
        <dbReference type="EMBL" id="WEK35869.1"/>
    </source>
</evidence>
<comment type="cofactor">
    <cofactor evidence="11">
        <name>Mg(2+)</name>
        <dbReference type="ChEBI" id="CHEBI:18420"/>
    </cofactor>
    <cofactor evidence="11">
        <name>Mn(2+)</name>
        <dbReference type="ChEBI" id="CHEBI:29035"/>
    </cofactor>
    <text evidence="11">Magnesium. Can also use manganese.</text>
</comment>
<dbReference type="PANTHER" id="PTHR30040">
    <property type="entry name" value="THIAMINE BIOSYNTHESIS LIPOPROTEIN APBE"/>
    <property type="match status" value="1"/>
</dbReference>
<protein>
    <recommendedName>
        <fullName evidence="2 10">FAD:protein FMN transferase</fullName>
        <ecNumber evidence="1 10">2.7.1.180</ecNumber>
    </recommendedName>
    <alternativeName>
        <fullName evidence="8 10">Flavin transferase</fullName>
    </alternativeName>
</protein>
<dbReference type="AlphaFoldDB" id="A0AAJ6BHG5"/>
<evidence type="ECO:0000256" key="7">
    <source>
        <dbReference type="ARBA" id="ARBA00022842"/>
    </source>
</evidence>
<dbReference type="Gene3D" id="3.10.520.10">
    <property type="entry name" value="ApbE-like domains"/>
    <property type="match status" value="1"/>
</dbReference>
<feature type="binding site" evidence="11">
    <location>
        <position position="165"/>
    </location>
    <ligand>
        <name>Mg(2+)</name>
        <dbReference type="ChEBI" id="CHEBI:18420"/>
    </ligand>
</feature>
<evidence type="ECO:0000256" key="3">
    <source>
        <dbReference type="ARBA" id="ARBA00022630"/>
    </source>
</evidence>
<dbReference type="SUPFAM" id="SSF143631">
    <property type="entry name" value="ApbE-like"/>
    <property type="match status" value="1"/>
</dbReference>
<dbReference type="GO" id="GO:0046872">
    <property type="term" value="F:metal ion binding"/>
    <property type="evidence" value="ECO:0007669"/>
    <property type="project" value="UniProtKB-UniRule"/>
</dbReference>
<evidence type="ECO:0000256" key="10">
    <source>
        <dbReference type="PIRNR" id="PIRNR006268"/>
    </source>
</evidence>
<keyword evidence="4 10" id="KW-0808">Transferase</keyword>
<evidence type="ECO:0000313" key="13">
    <source>
        <dbReference type="Proteomes" id="UP001220610"/>
    </source>
</evidence>
<keyword evidence="5 10" id="KW-0479">Metal-binding</keyword>
<evidence type="ECO:0000256" key="8">
    <source>
        <dbReference type="ARBA" id="ARBA00031306"/>
    </source>
</evidence>
<dbReference type="Pfam" id="PF02424">
    <property type="entry name" value="ApbE"/>
    <property type="match status" value="1"/>
</dbReference>
<comment type="catalytic activity">
    <reaction evidence="9 10">
        <text>L-threonyl-[protein] + FAD = FMN-L-threonyl-[protein] + AMP + H(+)</text>
        <dbReference type="Rhea" id="RHEA:36847"/>
        <dbReference type="Rhea" id="RHEA-COMP:11060"/>
        <dbReference type="Rhea" id="RHEA-COMP:11061"/>
        <dbReference type="ChEBI" id="CHEBI:15378"/>
        <dbReference type="ChEBI" id="CHEBI:30013"/>
        <dbReference type="ChEBI" id="CHEBI:57692"/>
        <dbReference type="ChEBI" id="CHEBI:74257"/>
        <dbReference type="ChEBI" id="CHEBI:456215"/>
        <dbReference type="EC" id="2.7.1.180"/>
    </reaction>
</comment>
<accession>A0AAJ6BHG5</accession>
<dbReference type="EMBL" id="CP119311">
    <property type="protein sequence ID" value="WEK35869.1"/>
    <property type="molecule type" value="Genomic_DNA"/>
</dbReference>
<dbReference type="EC" id="2.7.1.180" evidence="1 10"/>
<evidence type="ECO:0000256" key="11">
    <source>
        <dbReference type="PIRSR" id="PIRSR006268-2"/>
    </source>
</evidence>
<evidence type="ECO:0000256" key="6">
    <source>
        <dbReference type="ARBA" id="ARBA00022827"/>
    </source>
</evidence>
<evidence type="ECO:0000256" key="9">
    <source>
        <dbReference type="ARBA" id="ARBA00048540"/>
    </source>
</evidence>
<sequence>MNRWLFLLFLMPLLGAGPQQTLRPFHLSGKAQGTTWQLTYYAADSLVSHQEIMDLLDQLDSSLSIYKPWSLINRFNGSDTGVIMDKHLRTVVVAALDTWRQTEGIFDVTILPLVQAWGFGTKELNTMPDSLTILALKACVDSRYLSIEGNWLKKAKPCVKIDVNGIAQGYSVDEMASLLQQKGIRDYLVELGGELRVKGRRQPSGEPMTVGIEAPAKYDFEPRSLRKIIQITDSSAITTSGSYRKFVESNGKKISHILDPRTGYSAQNELISVTVLAPTAFMADAFDNALMAMGLEKALAFTEAHPLLAAYCIYRKKDGSIADTASSRFYAITGNTQRP</sequence>
<dbReference type="PANTHER" id="PTHR30040:SF2">
    <property type="entry name" value="FAD:PROTEIN FMN TRANSFERASE"/>
    <property type="match status" value="1"/>
</dbReference>
<dbReference type="GO" id="GO:0016740">
    <property type="term" value="F:transferase activity"/>
    <property type="evidence" value="ECO:0007669"/>
    <property type="project" value="UniProtKB-UniRule"/>
</dbReference>
<comment type="similarity">
    <text evidence="10">Belongs to the ApbE family.</text>
</comment>
<name>A0AAJ6BHG5_9BACT</name>
<evidence type="ECO:0000256" key="5">
    <source>
        <dbReference type="ARBA" id="ARBA00022723"/>
    </source>
</evidence>
<organism evidence="12 13">
    <name type="scientific">Candidatus Pseudobacter hemicellulosilyticus</name>
    <dbReference type="NCBI Taxonomy" id="3121375"/>
    <lineage>
        <taxon>Bacteria</taxon>
        <taxon>Pseudomonadati</taxon>
        <taxon>Bacteroidota</taxon>
        <taxon>Chitinophagia</taxon>
        <taxon>Chitinophagales</taxon>
        <taxon>Chitinophagaceae</taxon>
        <taxon>Pseudobacter</taxon>
    </lineage>
</organism>